<evidence type="ECO:0000256" key="1">
    <source>
        <dbReference type="SAM" id="MobiDB-lite"/>
    </source>
</evidence>
<feature type="region of interest" description="Disordered" evidence="1">
    <location>
        <begin position="38"/>
        <end position="65"/>
    </location>
</feature>
<comment type="caution">
    <text evidence="2">The sequence shown here is derived from an EMBL/GenBank/DDBJ whole genome shotgun (WGS) entry which is preliminary data.</text>
</comment>
<dbReference type="AlphaFoldDB" id="A0AAD3Y5B5"/>
<proteinExistence type="predicted"/>
<feature type="compositionally biased region" description="Polar residues" evidence="1">
    <location>
        <begin position="54"/>
        <end position="65"/>
    </location>
</feature>
<keyword evidence="3" id="KW-1185">Reference proteome</keyword>
<evidence type="ECO:0000313" key="3">
    <source>
        <dbReference type="Proteomes" id="UP001279734"/>
    </source>
</evidence>
<accession>A0AAD3Y5B5</accession>
<organism evidence="2 3">
    <name type="scientific">Nepenthes gracilis</name>
    <name type="common">Slender pitcher plant</name>
    <dbReference type="NCBI Taxonomy" id="150966"/>
    <lineage>
        <taxon>Eukaryota</taxon>
        <taxon>Viridiplantae</taxon>
        <taxon>Streptophyta</taxon>
        <taxon>Embryophyta</taxon>
        <taxon>Tracheophyta</taxon>
        <taxon>Spermatophyta</taxon>
        <taxon>Magnoliopsida</taxon>
        <taxon>eudicotyledons</taxon>
        <taxon>Gunneridae</taxon>
        <taxon>Pentapetalae</taxon>
        <taxon>Caryophyllales</taxon>
        <taxon>Nepenthaceae</taxon>
        <taxon>Nepenthes</taxon>
    </lineage>
</organism>
<dbReference type="EMBL" id="BSYO01000033">
    <property type="protein sequence ID" value="GMH27839.1"/>
    <property type="molecule type" value="Genomic_DNA"/>
</dbReference>
<reference evidence="2" key="1">
    <citation type="submission" date="2023-05" db="EMBL/GenBank/DDBJ databases">
        <title>Nepenthes gracilis genome sequencing.</title>
        <authorList>
            <person name="Fukushima K."/>
        </authorList>
    </citation>
    <scope>NUCLEOTIDE SEQUENCE</scope>
    <source>
        <strain evidence="2">SING2019-196</strain>
    </source>
</reference>
<dbReference type="Proteomes" id="UP001279734">
    <property type="component" value="Unassembled WGS sequence"/>
</dbReference>
<evidence type="ECO:0000313" key="2">
    <source>
        <dbReference type="EMBL" id="GMH27839.1"/>
    </source>
</evidence>
<gene>
    <name evidence="2" type="ORF">Nepgr_029682</name>
</gene>
<protein>
    <submittedName>
        <fullName evidence="2">Uncharacterized protein</fullName>
    </submittedName>
</protein>
<name>A0AAD3Y5B5_NEPGR</name>
<sequence>MPSSFKFISQSQQTATAASSEVTWGELKHAELQHQFNSIQINRASEPGPHHPGHSTSAPSNNCRSEFQGQLIQEFQRQHHQHLYKVPVATNSNVDKLQ</sequence>